<dbReference type="EMBL" id="MDJD01000034">
    <property type="protein sequence ID" value="OEK08239.1"/>
    <property type="molecule type" value="Genomic_DNA"/>
</dbReference>
<reference evidence="2 3" key="1">
    <citation type="submission" date="2016-05" db="EMBL/GenBank/DDBJ databases">
        <title>Draft Genome Sequence of Algibacter sp. Strain SK-16 Isolated from the Surface Water of Aburatsubo Inlet.</title>
        <authorList>
            <person name="Wong S.-K."/>
            <person name="Yoshizawa S."/>
            <person name="Nakajima Y."/>
            <person name="Ogura Y."/>
            <person name="Tetsuya H."/>
            <person name="Hamasaki K."/>
        </authorList>
    </citation>
    <scope>NUCLEOTIDE SEQUENCE [LARGE SCALE GENOMIC DNA]</scope>
    <source>
        <strain evidence="2 3">SK-16</strain>
    </source>
</reference>
<dbReference type="InterPro" id="IPR009288">
    <property type="entry name" value="AIG2-like_dom"/>
</dbReference>
<name>A0A1E5TA41_9FLAO</name>
<dbReference type="RefSeq" id="WP_069829749.1">
    <property type="nucleotide sequence ID" value="NZ_MDJD01000034.1"/>
</dbReference>
<dbReference type="CDD" id="cd06661">
    <property type="entry name" value="GGCT_like"/>
    <property type="match status" value="1"/>
</dbReference>
<dbReference type="SUPFAM" id="SSF110857">
    <property type="entry name" value="Gamma-glutamyl cyclotransferase-like"/>
    <property type="match status" value="1"/>
</dbReference>
<evidence type="ECO:0000313" key="3">
    <source>
        <dbReference type="Proteomes" id="UP000095713"/>
    </source>
</evidence>
<accession>A0A1E5TA41</accession>
<dbReference type="InterPro" id="IPR013024">
    <property type="entry name" value="GGCT-like"/>
</dbReference>
<dbReference type="Pfam" id="PF06094">
    <property type="entry name" value="GGACT"/>
    <property type="match status" value="1"/>
</dbReference>
<proteinExistence type="predicted"/>
<dbReference type="Proteomes" id="UP000095713">
    <property type="component" value="Unassembled WGS sequence"/>
</dbReference>
<organism evidence="2 3">
    <name type="scientific">Flavivirga aquatica</name>
    <dbReference type="NCBI Taxonomy" id="1849968"/>
    <lineage>
        <taxon>Bacteria</taxon>
        <taxon>Pseudomonadati</taxon>
        <taxon>Bacteroidota</taxon>
        <taxon>Flavobacteriia</taxon>
        <taxon>Flavobacteriales</taxon>
        <taxon>Flavobacteriaceae</taxon>
        <taxon>Flavivirga</taxon>
    </lineage>
</organism>
<dbReference type="STRING" id="1849968.A8C32_01900"/>
<protein>
    <recommendedName>
        <fullName evidence="1">Gamma-glutamylcyclotransferase AIG2-like domain-containing protein</fullName>
    </recommendedName>
</protein>
<feature type="domain" description="Gamma-glutamylcyclotransferase AIG2-like" evidence="1">
    <location>
        <begin position="5"/>
        <end position="128"/>
    </location>
</feature>
<evidence type="ECO:0000313" key="2">
    <source>
        <dbReference type="EMBL" id="OEK08239.1"/>
    </source>
</evidence>
<keyword evidence="3" id="KW-1185">Reference proteome</keyword>
<gene>
    <name evidence="2" type="ORF">A8C32_01900</name>
</gene>
<comment type="caution">
    <text evidence="2">The sequence shown here is derived from an EMBL/GenBank/DDBJ whole genome shotgun (WGS) entry which is preliminary data.</text>
</comment>
<dbReference type="Gene3D" id="3.10.490.10">
    <property type="entry name" value="Gamma-glutamyl cyclotransferase-like"/>
    <property type="match status" value="1"/>
</dbReference>
<evidence type="ECO:0000259" key="1">
    <source>
        <dbReference type="Pfam" id="PF06094"/>
    </source>
</evidence>
<dbReference type="AlphaFoldDB" id="A0A1E5TA41"/>
<dbReference type="OrthoDB" id="482277at2"/>
<dbReference type="InterPro" id="IPR036568">
    <property type="entry name" value="GGCT-like_sf"/>
</dbReference>
<sequence>MIHYLFVYGTLLKDANNDMSKFLASQSECIGQGYFKGKLYQVSWYPGAIVSDKSSEKVYGSIFKLKDAETVFNVLDEYEGIGEQYPKPHLFKKEQIIAFLEDGSSIEASVYVYNREIKGLNRVESGDFLSTMN</sequence>